<organism evidence="3">
    <name type="scientific">Noctiluca scintillans</name>
    <name type="common">Sea sparkle</name>
    <name type="synonym">Red tide dinoflagellate</name>
    <dbReference type="NCBI Taxonomy" id="2966"/>
    <lineage>
        <taxon>Eukaryota</taxon>
        <taxon>Sar</taxon>
        <taxon>Alveolata</taxon>
        <taxon>Dinophyceae</taxon>
        <taxon>Noctilucales</taxon>
        <taxon>Noctilucaceae</taxon>
        <taxon>Noctiluca</taxon>
    </lineage>
</organism>
<evidence type="ECO:0000256" key="1">
    <source>
        <dbReference type="ARBA" id="ARBA00006484"/>
    </source>
</evidence>
<dbReference type="PRINTS" id="PR00081">
    <property type="entry name" value="GDHRDH"/>
</dbReference>
<comment type="similarity">
    <text evidence="1">Belongs to the short-chain dehydrogenases/reductases (SDR) family.</text>
</comment>
<keyword evidence="2" id="KW-0732">Signal</keyword>
<sequence>MAQAQVFLFLAEISFLQMVGSPLARFEGRVATVTGSTAGIGLAVTRRILVEGGTVVVSSRKVKNVDRVVAELRAEFGESKVSGVVCHIGNSEDRAGLVKHIREQHGRLDVLVLNAAVSPPQPPMLETDAALFDKVMDVNVKSCLLLAQEAMPMLEEGKGSITLVSSVGGFVPGAPHPAYGLSKTAVFGLTKALAMELGARGVRVNCCAPGMIKTDFSRPIWTNPKIEQQVANSSWMKRLGEPEEIAACIAFLASHDASYVTGEILVVGGGTTAARL</sequence>
<evidence type="ECO:0000256" key="2">
    <source>
        <dbReference type="SAM" id="SignalP"/>
    </source>
</evidence>
<dbReference type="InterPro" id="IPR002347">
    <property type="entry name" value="SDR_fam"/>
</dbReference>
<dbReference type="PRINTS" id="PR00080">
    <property type="entry name" value="SDRFAMILY"/>
</dbReference>
<evidence type="ECO:0000313" key="3">
    <source>
        <dbReference type="EMBL" id="CAD8834422.1"/>
    </source>
</evidence>
<dbReference type="Gene3D" id="3.40.50.720">
    <property type="entry name" value="NAD(P)-binding Rossmann-like Domain"/>
    <property type="match status" value="1"/>
</dbReference>
<evidence type="ECO:0008006" key="4">
    <source>
        <dbReference type="Google" id="ProtNLM"/>
    </source>
</evidence>
<reference evidence="3" key="1">
    <citation type="submission" date="2021-01" db="EMBL/GenBank/DDBJ databases">
        <authorList>
            <person name="Corre E."/>
            <person name="Pelletier E."/>
            <person name="Niang G."/>
            <person name="Scheremetjew M."/>
            <person name="Finn R."/>
            <person name="Kale V."/>
            <person name="Holt S."/>
            <person name="Cochrane G."/>
            <person name="Meng A."/>
            <person name="Brown T."/>
            <person name="Cohen L."/>
        </authorList>
    </citation>
    <scope>NUCLEOTIDE SEQUENCE</scope>
</reference>
<dbReference type="InterPro" id="IPR036291">
    <property type="entry name" value="NAD(P)-bd_dom_sf"/>
</dbReference>
<dbReference type="PANTHER" id="PTHR43943">
    <property type="entry name" value="DEHYDROGENASE/REDUCTASE (SDR FAMILY) MEMBER 4"/>
    <property type="match status" value="1"/>
</dbReference>
<proteinExistence type="inferred from homology"/>
<dbReference type="EMBL" id="HBFQ01012499">
    <property type="protein sequence ID" value="CAD8834422.1"/>
    <property type="molecule type" value="Transcribed_RNA"/>
</dbReference>
<dbReference type="SUPFAM" id="SSF51735">
    <property type="entry name" value="NAD(P)-binding Rossmann-fold domains"/>
    <property type="match status" value="1"/>
</dbReference>
<dbReference type="FunFam" id="3.40.50.720:FF:000084">
    <property type="entry name" value="Short-chain dehydrogenase reductase"/>
    <property type="match status" value="1"/>
</dbReference>
<dbReference type="Pfam" id="PF13561">
    <property type="entry name" value="adh_short_C2"/>
    <property type="match status" value="1"/>
</dbReference>
<dbReference type="AlphaFoldDB" id="A0A7S0ZW11"/>
<name>A0A7S0ZW11_NOCSC</name>
<feature type="chain" id="PRO_5031226436" description="Dehydrogenase/reductase SDR family member 4" evidence="2">
    <location>
        <begin position="25"/>
        <end position="276"/>
    </location>
</feature>
<dbReference type="PANTHER" id="PTHR43943:SF2">
    <property type="entry name" value="DEHYDROGENASE_REDUCTASE 4"/>
    <property type="match status" value="1"/>
</dbReference>
<gene>
    <name evidence="3" type="ORF">NSCI0253_LOCUS8770</name>
</gene>
<protein>
    <recommendedName>
        <fullName evidence="4">Dehydrogenase/reductase SDR family member 4</fullName>
    </recommendedName>
</protein>
<dbReference type="NCBIfam" id="NF005559">
    <property type="entry name" value="PRK07231.1"/>
    <property type="match status" value="1"/>
</dbReference>
<feature type="signal peptide" evidence="2">
    <location>
        <begin position="1"/>
        <end position="24"/>
    </location>
</feature>
<accession>A0A7S0ZW11</accession>